<dbReference type="PANTHER" id="PTHR45847:SF7">
    <property type="entry name" value="AMIDASE DOMAIN-CONTAINING PROTEIN"/>
    <property type="match status" value="1"/>
</dbReference>
<dbReference type="OrthoDB" id="6428749at2759"/>
<dbReference type="Proteomes" id="UP000054047">
    <property type="component" value="Unassembled WGS sequence"/>
</dbReference>
<proteinExistence type="predicted"/>
<dbReference type="GO" id="GO:0017064">
    <property type="term" value="F:fatty acid amide hydrolase activity"/>
    <property type="evidence" value="ECO:0007669"/>
    <property type="project" value="TreeGrafter"/>
</dbReference>
<dbReference type="GO" id="GO:0009062">
    <property type="term" value="P:fatty acid catabolic process"/>
    <property type="evidence" value="ECO:0007669"/>
    <property type="project" value="TreeGrafter"/>
</dbReference>
<dbReference type="EMBL" id="KN769673">
    <property type="protein sequence ID" value="KIH46282.1"/>
    <property type="molecule type" value="Genomic_DNA"/>
</dbReference>
<reference evidence="1 2" key="1">
    <citation type="submission" date="2013-12" db="EMBL/GenBank/DDBJ databases">
        <title>Draft genome of the parsitic nematode Ancylostoma duodenale.</title>
        <authorList>
            <person name="Mitreva M."/>
        </authorList>
    </citation>
    <scope>NUCLEOTIDE SEQUENCE [LARGE SCALE GENOMIC DNA]</scope>
    <source>
        <strain evidence="1 2">Zhejiang</strain>
    </source>
</reference>
<evidence type="ECO:0000313" key="2">
    <source>
        <dbReference type="Proteomes" id="UP000054047"/>
    </source>
</evidence>
<dbReference type="PANTHER" id="PTHR45847">
    <property type="entry name" value="FATTY ACID AMIDE HYDROLASE"/>
    <property type="match status" value="1"/>
</dbReference>
<dbReference type="InterPro" id="IPR036928">
    <property type="entry name" value="AS_sf"/>
</dbReference>
<organism evidence="1 2">
    <name type="scientific">Ancylostoma duodenale</name>
    <dbReference type="NCBI Taxonomy" id="51022"/>
    <lineage>
        <taxon>Eukaryota</taxon>
        <taxon>Metazoa</taxon>
        <taxon>Ecdysozoa</taxon>
        <taxon>Nematoda</taxon>
        <taxon>Chromadorea</taxon>
        <taxon>Rhabditida</taxon>
        <taxon>Rhabditina</taxon>
        <taxon>Rhabditomorpha</taxon>
        <taxon>Strongyloidea</taxon>
        <taxon>Ancylostomatidae</taxon>
        <taxon>Ancylostomatinae</taxon>
        <taxon>Ancylostoma</taxon>
    </lineage>
</organism>
<dbReference type="InterPro" id="IPR052096">
    <property type="entry name" value="Endocannabinoid_amidase"/>
</dbReference>
<keyword evidence="2" id="KW-1185">Reference proteome</keyword>
<sequence length="116" mass="13218">MNIWSLQNQRKPVEFRRGKDREINFESARSNAEKLEPEKAEAILSWDFNLLRKKLQNGDVSCTDVLRAYQSAALSSTERTNCVCMFVEDNCESFEVCPIGIDGLFRQIPGGLASER</sequence>
<protein>
    <submittedName>
        <fullName evidence="1">Uncharacterized protein</fullName>
    </submittedName>
</protein>
<dbReference type="AlphaFoldDB" id="A0A0C2C925"/>
<dbReference type="GO" id="GO:0004040">
    <property type="term" value="F:amidase activity"/>
    <property type="evidence" value="ECO:0007669"/>
    <property type="project" value="TreeGrafter"/>
</dbReference>
<dbReference type="Gene3D" id="3.90.1300.10">
    <property type="entry name" value="Amidase signature (AS) domain"/>
    <property type="match status" value="1"/>
</dbReference>
<gene>
    <name evidence="1" type="ORF">ANCDUO_23668</name>
</gene>
<evidence type="ECO:0000313" key="1">
    <source>
        <dbReference type="EMBL" id="KIH46282.1"/>
    </source>
</evidence>
<accession>A0A0C2C925</accession>
<name>A0A0C2C925_9BILA</name>